<proteinExistence type="predicted"/>
<dbReference type="Gene3D" id="3.40.47.10">
    <property type="match status" value="1"/>
</dbReference>
<reference evidence="4 5" key="1">
    <citation type="submission" date="2020-07" db="EMBL/GenBank/DDBJ databases">
        <authorList>
            <person name="Cui H."/>
        </authorList>
    </citation>
    <scope>NUCLEOTIDE SEQUENCE [LARGE SCALE GENOMIC DNA]</scope>
    <source>
        <strain evidence="4 5">YPL8</strain>
    </source>
</reference>
<evidence type="ECO:0000259" key="2">
    <source>
        <dbReference type="Pfam" id="PF00108"/>
    </source>
</evidence>
<dbReference type="OrthoDB" id="167534at2157"/>
<dbReference type="EMBL" id="CP058601">
    <property type="protein sequence ID" value="QLG50006.1"/>
    <property type="molecule type" value="Genomic_DNA"/>
</dbReference>
<evidence type="ECO:0000313" key="5">
    <source>
        <dbReference type="Proteomes" id="UP000509241"/>
    </source>
</evidence>
<dbReference type="InterPro" id="IPR002155">
    <property type="entry name" value="Thiolase"/>
</dbReference>
<dbReference type="AlphaFoldDB" id="A0A7D5GUE5"/>
<keyword evidence="1" id="KW-0414">Isoprene biosynthesis</keyword>
<organism evidence="4 5">
    <name type="scientific">Natrinema halophilum</name>
    <dbReference type="NCBI Taxonomy" id="1699371"/>
    <lineage>
        <taxon>Archaea</taxon>
        <taxon>Methanobacteriati</taxon>
        <taxon>Methanobacteriota</taxon>
        <taxon>Stenosarchaea group</taxon>
        <taxon>Halobacteria</taxon>
        <taxon>Halobacteriales</taxon>
        <taxon>Natrialbaceae</taxon>
        <taxon>Natrinema</taxon>
    </lineage>
</organism>
<protein>
    <submittedName>
        <fullName evidence="4">Thiolase family protein</fullName>
    </submittedName>
</protein>
<dbReference type="InterPro" id="IPR016039">
    <property type="entry name" value="Thiolase-like"/>
</dbReference>
<accession>A0A7D5GUE5</accession>
<dbReference type="RefSeq" id="WP_179262097.1">
    <property type="nucleotide sequence ID" value="NZ_CP058601.1"/>
</dbReference>
<dbReference type="PIRSF" id="PIRSF000429">
    <property type="entry name" value="Ac-CoA_Ac_transf"/>
    <property type="match status" value="1"/>
</dbReference>
<dbReference type="PANTHER" id="PTHR42870">
    <property type="entry name" value="ACETYL-COA C-ACETYLTRANSFERASE"/>
    <property type="match status" value="1"/>
</dbReference>
<dbReference type="PANTHER" id="PTHR42870:SF1">
    <property type="entry name" value="NON-SPECIFIC LIPID-TRANSFER PROTEIN-LIKE 2"/>
    <property type="match status" value="1"/>
</dbReference>
<dbReference type="GO" id="GO:0016747">
    <property type="term" value="F:acyltransferase activity, transferring groups other than amino-acyl groups"/>
    <property type="evidence" value="ECO:0007669"/>
    <property type="project" value="InterPro"/>
</dbReference>
<evidence type="ECO:0000256" key="1">
    <source>
        <dbReference type="ARBA" id="ARBA00023229"/>
    </source>
</evidence>
<dbReference type="Proteomes" id="UP000509241">
    <property type="component" value="Chromosome"/>
</dbReference>
<dbReference type="InterPro" id="IPR020616">
    <property type="entry name" value="Thiolase_N"/>
</dbReference>
<dbReference type="KEGG" id="haly:HYG82_14650"/>
<feature type="domain" description="Thiolase N-terminal" evidence="2">
    <location>
        <begin position="15"/>
        <end position="234"/>
    </location>
</feature>
<feature type="domain" description="Thiolase C-terminal" evidence="3">
    <location>
        <begin position="252"/>
        <end position="393"/>
    </location>
</feature>
<dbReference type="SUPFAM" id="SSF53901">
    <property type="entry name" value="Thiolase-like"/>
    <property type="match status" value="2"/>
</dbReference>
<dbReference type="Pfam" id="PF00108">
    <property type="entry name" value="Thiolase_N"/>
    <property type="match status" value="1"/>
</dbReference>
<keyword evidence="5" id="KW-1185">Reference proteome</keyword>
<dbReference type="Pfam" id="PF22691">
    <property type="entry name" value="Thiolase_C_1"/>
    <property type="match status" value="1"/>
</dbReference>
<dbReference type="GeneID" id="56034555"/>
<dbReference type="CDD" id="cd00829">
    <property type="entry name" value="SCP-x_thiolase"/>
    <property type="match status" value="1"/>
</dbReference>
<sequence>MTAHRRSSDGRTDRVAVIGASMTQFGHREDEWIMDLLAEAGTECLDDAGVDADEIEHLYVSNMTSGEFEGMTGVMNALVHELGTIPAYTQRVDQTSASGGAGIYAAWRSVVSGDSDMTLLVGGEKMTHRSTAESTDIIASVGHPVEYKHGVTLPSFAGLTARHYLERFDAPRESLAHVAAKNHRNGIDNPNAQFQKAVDEETILESPIVADPLRLYDFCPITDGSAALMFCPESIAEEYADEYAVISGIDGASDTHVVHERKDPTVMGGVVDSGSGAYEMSGLEPADIEVAELHDMFTILEFLQMEGLGFAEQGEAWKLVGEGHTERDGELPINTSGGLKSKGHPLGASGVAQGVEIYEQLVGEAGPRQVDAETGLCCNVGGFGNCVITTIMEAAQ</sequence>
<evidence type="ECO:0000259" key="3">
    <source>
        <dbReference type="Pfam" id="PF22691"/>
    </source>
</evidence>
<evidence type="ECO:0000313" key="4">
    <source>
        <dbReference type="EMBL" id="QLG50006.1"/>
    </source>
</evidence>
<dbReference type="GO" id="GO:0008299">
    <property type="term" value="P:isoprenoid biosynthetic process"/>
    <property type="evidence" value="ECO:0007669"/>
    <property type="project" value="UniProtKB-KW"/>
</dbReference>
<name>A0A7D5GUE5_9EURY</name>
<dbReference type="InterPro" id="IPR055140">
    <property type="entry name" value="Thiolase_C_2"/>
</dbReference>
<gene>
    <name evidence="4" type="ORF">HYG82_14650</name>
</gene>